<keyword evidence="2" id="KW-1185">Reference proteome</keyword>
<protein>
    <submittedName>
        <fullName evidence="1">Uncharacterized protein</fullName>
    </submittedName>
</protein>
<reference evidence="1 2" key="1">
    <citation type="journal article" date="2021" name="BMC Biol.">
        <title>Horizontally acquired antibacterial genes associated with adaptive radiation of ladybird beetles.</title>
        <authorList>
            <person name="Li H.S."/>
            <person name="Tang X.F."/>
            <person name="Huang Y.H."/>
            <person name="Xu Z.Y."/>
            <person name="Chen M.L."/>
            <person name="Du X.Y."/>
            <person name="Qiu B.Y."/>
            <person name="Chen P.T."/>
            <person name="Zhang W."/>
            <person name="Slipinski A."/>
            <person name="Escalona H.E."/>
            <person name="Waterhouse R.M."/>
            <person name="Zwick A."/>
            <person name="Pang H."/>
        </authorList>
    </citation>
    <scope>NUCLEOTIDE SEQUENCE [LARGE SCALE GENOMIC DNA]</scope>
    <source>
        <strain evidence="1">SYSU2018</strain>
    </source>
</reference>
<proteinExistence type="predicted"/>
<dbReference type="AlphaFoldDB" id="A0ABD2NHZ0"/>
<accession>A0ABD2NHZ0</accession>
<dbReference type="EMBL" id="JABFTP020000103">
    <property type="protein sequence ID" value="KAL3277985.1"/>
    <property type="molecule type" value="Genomic_DNA"/>
</dbReference>
<name>A0ABD2NHZ0_9CUCU</name>
<evidence type="ECO:0000313" key="2">
    <source>
        <dbReference type="Proteomes" id="UP001516400"/>
    </source>
</evidence>
<gene>
    <name evidence="1" type="ORF">HHI36_013327</name>
</gene>
<organism evidence="1 2">
    <name type="scientific">Cryptolaemus montrouzieri</name>
    <dbReference type="NCBI Taxonomy" id="559131"/>
    <lineage>
        <taxon>Eukaryota</taxon>
        <taxon>Metazoa</taxon>
        <taxon>Ecdysozoa</taxon>
        <taxon>Arthropoda</taxon>
        <taxon>Hexapoda</taxon>
        <taxon>Insecta</taxon>
        <taxon>Pterygota</taxon>
        <taxon>Neoptera</taxon>
        <taxon>Endopterygota</taxon>
        <taxon>Coleoptera</taxon>
        <taxon>Polyphaga</taxon>
        <taxon>Cucujiformia</taxon>
        <taxon>Coccinelloidea</taxon>
        <taxon>Coccinellidae</taxon>
        <taxon>Scymninae</taxon>
        <taxon>Scymnini</taxon>
        <taxon>Cryptolaemus</taxon>
    </lineage>
</organism>
<dbReference type="Proteomes" id="UP001516400">
    <property type="component" value="Unassembled WGS sequence"/>
</dbReference>
<evidence type="ECO:0000313" key="1">
    <source>
        <dbReference type="EMBL" id="KAL3277985.1"/>
    </source>
</evidence>
<comment type="caution">
    <text evidence="1">The sequence shown here is derived from an EMBL/GenBank/DDBJ whole genome shotgun (WGS) entry which is preliminary data.</text>
</comment>
<sequence>MSGLVLSSISFLELSERRTWFLLFDIDPPSSTLYPETRMGGYFTTGILGHPYQRAKRVIAESEEKGKGYLDRAWEKGPHSTYGNTSVTRNRRRDSCQRHSTTYLGVRGSTASGEGVGTSFYHLVEDYKSHKWYQSQKVEKKLAVIIFGSINITFKQ</sequence>